<dbReference type="GO" id="GO:0005507">
    <property type="term" value="F:copper ion binding"/>
    <property type="evidence" value="ECO:0007669"/>
    <property type="project" value="InterPro"/>
</dbReference>
<dbReference type="InterPro" id="IPR006311">
    <property type="entry name" value="TAT_signal"/>
</dbReference>
<feature type="domain" description="Plastocyanin-like" evidence="7">
    <location>
        <begin position="415"/>
        <end position="528"/>
    </location>
</feature>
<proteinExistence type="predicted"/>
<dbReference type="Pfam" id="PF00394">
    <property type="entry name" value="Cu-oxidase"/>
    <property type="match status" value="1"/>
</dbReference>
<dbReference type="Gene3D" id="2.60.40.420">
    <property type="entry name" value="Cupredoxins - blue copper proteins"/>
    <property type="match status" value="3"/>
</dbReference>
<name>A0A3N0BSB2_9MICC</name>
<dbReference type="InterPro" id="IPR002355">
    <property type="entry name" value="Cu_oxidase_Cu_BS"/>
</dbReference>
<dbReference type="InterPro" id="IPR011706">
    <property type="entry name" value="Cu-oxidase_C"/>
</dbReference>
<dbReference type="Proteomes" id="UP000273807">
    <property type="component" value="Unassembled WGS sequence"/>
</dbReference>
<dbReference type="InterPro" id="IPR008972">
    <property type="entry name" value="Cupredoxin"/>
</dbReference>
<dbReference type="CDD" id="cd13861">
    <property type="entry name" value="CuRO_1_CumA_like"/>
    <property type="match status" value="1"/>
</dbReference>
<sequence length="532" mass="56976">MSIHTDYHLGRRRFVGLSVAAAAAAALAACANTQAPAGMPERVLPTDAAVADYEALRAFSGTTVTQDLTASAFQTTLAGKAVTTWGYNGGLSAPTIRATAGDRLQVGLANGLKDPTSIHWHGLALRNDQDGVPHITQDPTAAGAGFDYEFLLPHPGTYWYHSHVEMQRERALYGALIIEDPAEKLVYDQDWVIVLDDWLDGVTGTPDEVMEELSGGMSMGGDGMSGTSMPGMDHGPMGSKPSPTSTSGAPGMGTSHMLMGARSDFLGGDAGDVRFPLHLFNAKAPEEADVLAAKAGDVIRLRIINAAGDTAYRVGVPGRTLTLTHTDGFPVQHQDVDAVVLGMGERIDALLTVPEGFTPVLALPEGKTGQALGFISTGSGKQPLPATLPFTFDGTVVDGGQLKADPGVSFAPKTPDRTHELRLTGGMMQYDWGVNSRRFDMNDPFRDAFEIKAGDRVEVRFVNETDMWHPMHLHGHTFQVGNDGARKDTVIVRPKQTVTVIFDADNPGQWLTHCHNAYHAERGMMGVFSYIK</sequence>
<keyword evidence="10" id="KW-1185">Reference proteome</keyword>
<keyword evidence="3" id="KW-0186">Copper</keyword>
<dbReference type="PANTHER" id="PTHR11709">
    <property type="entry name" value="MULTI-COPPER OXIDASE"/>
    <property type="match status" value="1"/>
</dbReference>
<dbReference type="GO" id="GO:0016491">
    <property type="term" value="F:oxidoreductase activity"/>
    <property type="evidence" value="ECO:0007669"/>
    <property type="project" value="UniProtKB-KW"/>
</dbReference>
<dbReference type="CDD" id="cd13896">
    <property type="entry name" value="CuRO_3_CopA"/>
    <property type="match status" value="1"/>
</dbReference>
<dbReference type="PROSITE" id="PS51318">
    <property type="entry name" value="TAT"/>
    <property type="match status" value="1"/>
</dbReference>
<evidence type="ECO:0000256" key="3">
    <source>
        <dbReference type="ARBA" id="ARBA00023008"/>
    </source>
</evidence>
<dbReference type="OrthoDB" id="345021at2"/>
<evidence type="ECO:0000259" key="7">
    <source>
        <dbReference type="Pfam" id="PF07731"/>
    </source>
</evidence>
<keyword evidence="1" id="KW-0479">Metal-binding</keyword>
<feature type="chain" id="PRO_5018300856" evidence="5">
    <location>
        <begin position="32"/>
        <end position="532"/>
    </location>
</feature>
<feature type="region of interest" description="Disordered" evidence="4">
    <location>
        <begin position="224"/>
        <end position="254"/>
    </location>
</feature>
<dbReference type="EMBL" id="RBED01000115">
    <property type="protein sequence ID" value="RNL51968.1"/>
    <property type="molecule type" value="Genomic_DNA"/>
</dbReference>
<dbReference type="InterPro" id="IPR034279">
    <property type="entry name" value="CuRO_3_CopA"/>
</dbReference>
<dbReference type="PROSITE" id="PS00080">
    <property type="entry name" value="MULTICOPPER_OXIDASE2"/>
    <property type="match status" value="1"/>
</dbReference>
<dbReference type="InterPro" id="IPR011707">
    <property type="entry name" value="Cu-oxidase-like_N"/>
</dbReference>
<evidence type="ECO:0000256" key="1">
    <source>
        <dbReference type="ARBA" id="ARBA00022723"/>
    </source>
</evidence>
<dbReference type="AlphaFoldDB" id="A0A3N0BSB2"/>
<feature type="domain" description="Plastocyanin-like" evidence="8">
    <location>
        <begin position="75"/>
        <end position="182"/>
    </location>
</feature>
<reference evidence="9 10" key="1">
    <citation type="submission" date="2018-10" db="EMBL/GenBank/DDBJ databases">
        <title>Genome sequencing of Arthrobacter oryzae TNB02.</title>
        <authorList>
            <person name="Cho Y.-J."/>
            <person name="Cho A."/>
            <person name="Kim O.-S."/>
        </authorList>
    </citation>
    <scope>NUCLEOTIDE SEQUENCE [LARGE SCALE GENOMIC DNA]</scope>
    <source>
        <strain evidence="9 10">TNB02</strain>
    </source>
</reference>
<dbReference type="InterPro" id="IPR001117">
    <property type="entry name" value="Cu-oxidase_2nd"/>
</dbReference>
<dbReference type="InterPro" id="IPR045087">
    <property type="entry name" value="Cu-oxidase_fam"/>
</dbReference>
<organism evidence="9 10">
    <name type="scientific">Arthrobacter oryzae</name>
    <dbReference type="NCBI Taxonomy" id="409290"/>
    <lineage>
        <taxon>Bacteria</taxon>
        <taxon>Bacillati</taxon>
        <taxon>Actinomycetota</taxon>
        <taxon>Actinomycetes</taxon>
        <taxon>Micrococcales</taxon>
        <taxon>Micrococcaceae</taxon>
        <taxon>Arthrobacter</taxon>
    </lineage>
</organism>
<evidence type="ECO:0000256" key="5">
    <source>
        <dbReference type="SAM" id="SignalP"/>
    </source>
</evidence>
<evidence type="ECO:0000259" key="6">
    <source>
        <dbReference type="Pfam" id="PF00394"/>
    </source>
</evidence>
<evidence type="ECO:0000313" key="10">
    <source>
        <dbReference type="Proteomes" id="UP000273807"/>
    </source>
</evidence>
<evidence type="ECO:0000313" key="9">
    <source>
        <dbReference type="EMBL" id="RNL51968.1"/>
    </source>
</evidence>
<keyword evidence="5" id="KW-0732">Signal</keyword>
<keyword evidence="2" id="KW-0560">Oxidoreductase</keyword>
<accession>A0A3N0BSB2</accession>
<evidence type="ECO:0000256" key="2">
    <source>
        <dbReference type="ARBA" id="ARBA00023002"/>
    </source>
</evidence>
<dbReference type="SUPFAM" id="SSF49503">
    <property type="entry name" value="Cupredoxins"/>
    <property type="match status" value="3"/>
</dbReference>
<comment type="caution">
    <text evidence="9">The sequence shown here is derived from an EMBL/GenBank/DDBJ whole genome shotgun (WGS) entry which is preliminary data.</text>
</comment>
<dbReference type="PANTHER" id="PTHR11709:SF394">
    <property type="entry name" value="FI03373P-RELATED"/>
    <property type="match status" value="1"/>
</dbReference>
<dbReference type="Pfam" id="PF07732">
    <property type="entry name" value="Cu-oxidase_3"/>
    <property type="match status" value="1"/>
</dbReference>
<dbReference type="Pfam" id="PF07731">
    <property type="entry name" value="Cu-oxidase_2"/>
    <property type="match status" value="1"/>
</dbReference>
<gene>
    <name evidence="9" type="ORF">D7003_14605</name>
</gene>
<feature type="signal peptide" evidence="5">
    <location>
        <begin position="1"/>
        <end position="31"/>
    </location>
</feature>
<evidence type="ECO:0000259" key="8">
    <source>
        <dbReference type="Pfam" id="PF07732"/>
    </source>
</evidence>
<feature type="domain" description="Plastocyanin-like" evidence="6">
    <location>
        <begin position="281"/>
        <end position="353"/>
    </location>
</feature>
<protein>
    <submittedName>
        <fullName evidence="9">Multicopper oxidase family protein</fullName>
    </submittedName>
</protein>
<dbReference type="RefSeq" id="WP_123256151.1">
    <property type="nucleotide sequence ID" value="NZ_RBED01000115.1"/>
</dbReference>
<evidence type="ECO:0000256" key="4">
    <source>
        <dbReference type="SAM" id="MobiDB-lite"/>
    </source>
</evidence>